<reference evidence="1 2" key="1">
    <citation type="submission" date="2021-06" db="EMBL/GenBank/DDBJ databases">
        <authorList>
            <person name="Palmer J.M."/>
        </authorList>
    </citation>
    <scope>NUCLEOTIDE SEQUENCE [LARGE SCALE GENOMIC DNA]</scope>
    <source>
        <strain evidence="1 2">AS_MEX2019</strain>
        <tissue evidence="1">Muscle</tissue>
    </source>
</reference>
<name>A0ABV0ZME5_9TELE</name>
<proteinExistence type="predicted"/>
<evidence type="ECO:0000313" key="1">
    <source>
        <dbReference type="EMBL" id="MEQ2307404.1"/>
    </source>
</evidence>
<accession>A0ABV0ZME5</accession>
<dbReference type="EMBL" id="JAHRIP010067195">
    <property type="protein sequence ID" value="MEQ2307404.1"/>
    <property type="molecule type" value="Genomic_DNA"/>
</dbReference>
<sequence>MATGVQNPAFRHAHLGMNGSLGKFGRRTVTGCHQRNKSVHYISSLLNIPQSTINYNTGKTISNNRNGGWKMQSGGTLHVDVHSVQRSPSVCRFNSYTLNVTFR</sequence>
<comment type="caution">
    <text evidence="1">The sequence shown here is derived from an EMBL/GenBank/DDBJ whole genome shotgun (WGS) entry which is preliminary data.</text>
</comment>
<evidence type="ECO:0000313" key="2">
    <source>
        <dbReference type="Proteomes" id="UP001469553"/>
    </source>
</evidence>
<dbReference type="Proteomes" id="UP001469553">
    <property type="component" value="Unassembled WGS sequence"/>
</dbReference>
<gene>
    <name evidence="1" type="ORF">AMECASPLE_017895</name>
</gene>
<organism evidence="1 2">
    <name type="scientific">Ameca splendens</name>
    <dbReference type="NCBI Taxonomy" id="208324"/>
    <lineage>
        <taxon>Eukaryota</taxon>
        <taxon>Metazoa</taxon>
        <taxon>Chordata</taxon>
        <taxon>Craniata</taxon>
        <taxon>Vertebrata</taxon>
        <taxon>Euteleostomi</taxon>
        <taxon>Actinopterygii</taxon>
        <taxon>Neopterygii</taxon>
        <taxon>Teleostei</taxon>
        <taxon>Neoteleostei</taxon>
        <taxon>Acanthomorphata</taxon>
        <taxon>Ovalentaria</taxon>
        <taxon>Atherinomorphae</taxon>
        <taxon>Cyprinodontiformes</taxon>
        <taxon>Goodeidae</taxon>
        <taxon>Ameca</taxon>
    </lineage>
</organism>
<keyword evidence="2" id="KW-1185">Reference proteome</keyword>
<protein>
    <submittedName>
        <fullName evidence="1">Uncharacterized protein</fullName>
    </submittedName>
</protein>